<sequence length="270" mass="31612">MHAQRRPERKRGSGKHEKSRAVLNRTLAQVNFIRSLASFTPTVRNGEIDTSPSAQTFPLMELPAELRVTIYEYLFSKGRPIVLRQQERHGLHFGPSLLVVSKQVREEALPVYFKCNTFSMRFYLDCSRRAARWMELLAAHCGKKPFGAFNFDILDRRWNSFNQVWPLVQILAKGTVKLDLGSIKGERSPIVPGCARHDSLFRMAIPQGSLYIQQALEECALMARRARKKGWTRQRLNWKFDALRDRKFQVQELSEKNRRRRRRRERDGQQ</sequence>
<evidence type="ECO:0000313" key="2">
    <source>
        <dbReference type="Proteomes" id="UP001281147"/>
    </source>
</evidence>
<proteinExistence type="predicted"/>
<dbReference type="EMBL" id="JAUTXU010000245">
    <property type="protein sequence ID" value="KAK3696195.1"/>
    <property type="molecule type" value="Genomic_DNA"/>
</dbReference>
<reference evidence="1" key="1">
    <citation type="submission" date="2023-07" db="EMBL/GenBank/DDBJ databases">
        <title>Black Yeasts Isolated from many extreme environments.</title>
        <authorList>
            <person name="Coleine C."/>
            <person name="Stajich J.E."/>
            <person name="Selbmann L."/>
        </authorList>
    </citation>
    <scope>NUCLEOTIDE SEQUENCE</scope>
    <source>
        <strain evidence="1">CCFEE 5714</strain>
    </source>
</reference>
<name>A0ACC3MID0_9PEZI</name>
<keyword evidence="2" id="KW-1185">Reference proteome</keyword>
<comment type="caution">
    <text evidence="1">The sequence shown here is derived from an EMBL/GenBank/DDBJ whole genome shotgun (WGS) entry which is preliminary data.</text>
</comment>
<evidence type="ECO:0000313" key="1">
    <source>
        <dbReference type="EMBL" id="KAK3696195.1"/>
    </source>
</evidence>
<protein>
    <submittedName>
        <fullName evidence="1">Uncharacterized protein</fullName>
    </submittedName>
</protein>
<organism evidence="1 2">
    <name type="scientific">Vermiconidia calcicola</name>
    <dbReference type="NCBI Taxonomy" id="1690605"/>
    <lineage>
        <taxon>Eukaryota</taxon>
        <taxon>Fungi</taxon>
        <taxon>Dikarya</taxon>
        <taxon>Ascomycota</taxon>
        <taxon>Pezizomycotina</taxon>
        <taxon>Dothideomycetes</taxon>
        <taxon>Dothideomycetidae</taxon>
        <taxon>Mycosphaerellales</taxon>
        <taxon>Extremaceae</taxon>
        <taxon>Vermiconidia</taxon>
    </lineage>
</organism>
<dbReference type="Proteomes" id="UP001281147">
    <property type="component" value="Unassembled WGS sequence"/>
</dbReference>
<gene>
    <name evidence="1" type="ORF">LTR37_018097</name>
</gene>
<accession>A0ACC3MID0</accession>